<evidence type="ECO:0000313" key="8">
    <source>
        <dbReference type="EMBL" id="GGX60888.1"/>
    </source>
</evidence>
<evidence type="ECO:0000259" key="7">
    <source>
        <dbReference type="SMART" id="SM00842"/>
    </source>
</evidence>
<comment type="caution">
    <text evidence="8">The sequence shown here is derived from an EMBL/GenBank/DDBJ whole genome shotgun (WGS) entry which is preliminary data.</text>
</comment>
<dbReference type="PANTHER" id="PTHR32432:SF4">
    <property type="entry name" value="CELL DIVISION PROTEIN FTSA"/>
    <property type="match status" value="1"/>
</dbReference>
<dbReference type="HAMAP" id="MF_02033">
    <property type="entry name" value="FtsA"/>
    <property type="match status" value="1"/>
</dbReference>
<dbReference type="InterPro" id="IPR043129">
    <property type="entry name" value="ATPase_NBD"/>
</dbReference>
<dbReference type="Pfam" id="PF02491">
    <property type="entry name" value="SHS2_FTSA"/>
    <property type="match status" value="1"/>
</dbReference>
<evidence type="ECO:0000256" key="4">
    <source>
        <dbReference type="ARBA" id="ARBA00023306"/>
    </source>
</evidence>
<protein>
    <recommendedName>
        <fullName evidence="5 6">Cell division protein FtsA</fullName>
    </recommendedName>
</protein>
<dbReference type="GO" id="GO:0032153">
    <property type="term" value="C:cell division site"/>
    <property type="evidence" value="ECO:0007669"/>
    <property type="project" value="UniProtKB-UniRule"/>
</dbReference>
<keyword evidence="3 5" id="KW-0472">Membrane</keyword>
<organism evidence="8 9">
    <name type="scientific">Litorimonas cladophorae</name>
    <dbReference type="NCBI Taxonomy" id="1220491"/>
    <lineage>
        <taxon>Bacteria</taxon>
        <taxon>Pseudomonadati</taxon>
        <taxon>Pseudomonadota</taxon>
        <taxon>Alphaproteobacteria</taxon>
        <taxon>Maricaulales</taxon>
        <taxon>Robiginitomaculaceae</taxon>
    </lineage>
</organism>
<evidence type="ECO:0000256" key="3">
    <source>
        <dbReference type="ARBA" id="ARBA00023136"/>
    </source>
</evidence>
<dbReference type="GO" id="GO:0043093">
    <property type="term" value="P:FtsZ-dependent cytokinesis"/>
    <property type="evidence" value="ECO:0007669"/>
    <property type="project" value="UniProtKB-UniRule"/>
</dbReference>
<reference evidence="8 9" key="1">
    <citation type="journal article" date="2014" name="Int. J. Syst. Evol. Microbiol.">
        <title>Complete genome sequence of Corynebacterium casei LMG S-19264T (=DSM 44701T), isolated from a smear-ripened cheese.</title>
        <authorList>
            <consortium name="US DOE Joint Genome Institute (JGI-PGF)"/>
            <person name="Walter F."/>
            <person name="Albersmeier A."/>
            <person name="Kalinowski J."/>
            <person name="Ruckert C."/>
        </authorList>
    </citation>
    <scope>NUCLEOTIDE SEQUENCE [LARGE SCALE GENOMIC DNA]</scope>
    <source>
        <strain evidence="8 9">KCTC 23968</strain>
    </source>
</reference>
<keyword evidence="2 5" id="KW-0132">Cell division</keyword>
<gene>
    <name evidence="5 8" type="primary">ftsA</name>
    <name evidence="8" type="ORF">GCM10011309_08400</name>
</gene>
<dbReference type="CDD" id="cd24048">
    <property type="entry name" value="ASKHA_NBD_FtsA"/>
    <property type="match status" value="1"/>
</dbReference>
<comment type="subcellular location">
    <subcellularLocation>
        <location evidence="5">Cell membrane</location>
        <topology evidence="5">Peripheral membrane protein</topology>
        <orientation evidence="5">Cytoplasmic side</orientation>
    </subcellularLocation>
    <text evidence="5">Localizes to the Z ring in an FtsZ-dependent manner. Targeted to the membrane through a conserved C-terminal amphipathic helix.</text>
</comment>
<evidence type="ECO:0000256" key="6">
    <source>
        <dbReference type="PIRNR" id="PIRNR003101"/>
    </source>
</evidence>
<comment type="function">
    <text evidence="5 6">Cell division protein that is involved in the assembly of the Z ring. May serve as a membrane anchor for the Z ring.</text>
</comment>
<accession>A0A918KEK8</accession>
<dbReference type="Gene3D" id="3.30.420.40">
    <property type="match status" value="1"/>
</dbReference>
<dbReference type="SMART" id="SM00842">
    <property type="entry name" value="FtsA"/>
    <property type="match status" value="1"/>
</dbReference>
<dbReference type="InterPro" id="IPR050696">
    <property type="entry name" value="FtsA/MreB"/>
</dbReference>
<dbReference type="Proteomes" id="UP000600865">
    <property type="component" value="Unassembled WGS sequence"/>
</dbReference>
<dbReference type="InterPro" id="IPR003494">
    <property type="entry name" value="SHS2_FtsA"/>
</dbReference>
<dbReference type="PIRSF" id="PIRSF003101">
    <property type="entry name" value="FtsA"/>
    <property type="match status" value="1"/>
</dbReference>
<dbReference type="EMBL" id="BMYV01000001">
    <property type="protein sequence ID" value="GGX60888.1"/>
    <property type="molecule type" value="Genomic_DNA"/>
</dbReference>
<feature type="domain" description="SHS2" evidence="7">
    <location>
        <begin position="13"/>
        <end position="199"/>
    </location>
</feature>
<dbReference type="GO" id="GO:0009898">
    <property type="term" value="C:cytoplasmic side of plasma membrane"/>
    <property type="evidence" value="ECO:0007669"/>
    <property type="project" value="UniProtKB-UniRule"/>
</dbReference>
<dbReference type="AlphaFoldDB" id="A0A918KEK8"/>
<dbReference type="Gene3D" id="3.30.1490.110">
    <property type="match status" value="1"/>
</dbReference>
<dbReference type="PANTHER" id="PTHR32432">
    <property type="entry name" value="CELL DIVISION PROTEIN FTSA-RELATED"/>
    <property type="match status" value="1"/>
</dbReference>
<dbReference type="SUPFAM" id="SSF53067">
    <property type="entry name" value="Actin-like ATPase domain"/>
    <property type="match status" value="2"/>
</dbReference>
<evidence type="ECO:0000256" key="2">
    <source>
        <dbReference type="ARBA" id="ARBA00022618"/>
    </source>
</evidence>
<evidence type="ECO:0000256" key="1">
    <source>
        <dbReference type="ARBA" id="ARBA00022475"/>
    </source>
</evidence>
<sequence length="423" mass="45453">MFGTSKKRQPETVCVLDIGSNKVVCLIGREEPGLGVRLIGSGFGVSAGLKGGAVVDLEAAEVGIRAAVEKAERAAGVTVQDVSVNVALRSLRSKHMTVQTEFASGAVVDRDLKRVLNSSLSELSQAEHAILHAIPLNWQVDGEDGIRDPRGMYGRQLGVDMHFILGGIGPLRNLAHCIERCHLTIRSVTVSPYAAALSVLTDDERDLGVTLIDLGAGITSAAIFRDNTLVHVDALGVGGRNITSDMARGLSTPFEAAERIKMIYGSCLHGADDETVMVPCPPIAAQDELHHEPRSLVTNIIRSRVEETLELLRERIHKAGLETYSGRQVVLTGGGAHLNGVRELATHVLGKRVRIGQPHGVFGLSEELSQPDFAVATGLLKGVFDDRPEVVTGPPDLSGRRLRAQRYSGNAMARSVQWLKENF</sequence>
<comment type="subunit">
    <text evidence="5">Self-interacts. Interacts with FtsZ.</text>
</comment>
<proteinExistence type="inferred from homology"/>
<keyword evidence="1 5" id="KW-1003">Cell membrane</keyword>
<dbReference type="Pfam" id="PF14450">
    <property type="entry name" value="FtsA"/>
    <property type="match status" value="1"/>
</dbReference>
<dbReference type="RefSeq" id="WP_189581707.1">
    <property type="nucleotide sequence ID" value="NZ_BMYV01000001.1"/>
</dbReference>
<comment type="similarity">
    <text evidence="5 6">Belongs to the FtsA/MreB family.</text>
</comment>
<evidence type="ECO:0000313" key="9">
    <source>
        <dbReference type="Proteomes" id="UP000600865"/>
    </source>
</evidence>
<name>A0A918KEK8_9PROT</name>
<dbReference type="NCBIfam" id="TIGR01174">
    <property type="entry name" value="ftsA"/>
    <property type="match status" value="1"/>
</dbReference>
<dbReference type="InterPro" id="IPR020823">
    <property type="entry name" value="Cell_div_FtsA"/>
</dbReference>
<keyword evidence="4 5" id="KW-0131">Cell cycle</keyword>
<evidence type="ECO:0000256" key="5">
    <source>
        <dbReference type="HAMAP-Rule" id="MF_02033"/>
    </source>
</evidence>
<keyword evidence="9" id="KW-1185">Reference proteome</keyword>